<comment type="caution">
    <text evidence="4">The sequence shown here is derived from an EMBL/GenBank/DDBJ whole genome shotgun (WGS) entry which is preliminary data.</text>
</comment>
<evidence type="ECO:0000256" key="1">
    <source>
        <dbReference type="ARBA" id="ARBA00022857"/>
    </source>
</evidence>
<organism evidence="4 5">
    <name type="scientific">Apodospora peruviana</name>
    <dbReference type="NCBI Taxonomy" id="516989"/>
    <lineage>
        <taxon>Eukaryota</taxon>
        <taxon>Fungi</taxon>
        <taxon>Dikarya</taxon>
        <taxon>Ascomycota</taxon>
        <taxon>Pezizomycotina</taxon>
        <taxon>Sordariomycetes</taxon>
        <taxon>Sordariomycetidae</taxon>
        <taxon>Sordariales</taxon>
        <taxon>Lasiosphaeriaceae</taxon>
        <taxon>Apodospora</taxon>
    </lineage>
</organism>
<dbReference type="InterPro" id="IPR051609">
    <property type="entry name" value="NmrA/Isoflavone_reductase-like"/>
</dbReference>
<dbReference type="Proteomes" id="UP001283341">
    <property type="component" value="Unassembled WGS sequence"/>
</dbReference>
<dbReference type="SUPFAM" id="SSF51735">
    <property type="entry name" value="NAD(P)-binding Rossmann-fold domains"/>
    <property type="match status" value="1"/>
</dbReference>
<accession>A0AAE0M897</accession>
<sequence>MSDSASPSPSVLVIGAGELGTAVLDALVKHPKRQSGKISVLLRQSSIESQDADKKKNVDRIRSLRVGLEAGDFCAGYGFPAGTGVRTTRAAIEVGISRFFPFQFGVDYDAIGEGNSQGLFDEMLEVRKLLRGQDKTGWTIVSTGLFVSYLFLPGFGIVDFKEHVVRALGTWDTSVTVSTLEAIGTMVAEVVYVPGDIMNQVVYIGGETISYRRLADLVEATYQVPFKREVWDVASLKKILEDNPDDLFARYRVVFGAGIGVAWDMDKTLNRQRGIPLANVGDFVRANKESIGSQT</sequence>
<dbReference type="PANTHER" id="PTHR47706:SF6">
    <property type="entry name" value="NMRA-LIKE FAMILY PROTEIN (AFU_ORTHOLOGUE AFUA_6G00280)"/>
    <property type="match status" value="1"/>
</dbReference>
<protein>
    <recommendedName>
        <fullName evidence="3">NmrA-like domain-containing protein</fullName>
    </recommendedName>
</protein>
<dbReference type="PANTHER" id="PTHR47706">
    <property type="entry name" value="NMRA-LIKE FAMILY PROTEIN"/>
    <property type="match status" value="1"/>
</dbReference>
<keyword evidence="5" id="KW-1185">Reference proteome</keyword>
<evidence type="ECO:0000313" key="5">
    <source>
        <dbReference type="Proteomes" id="UP001283341"/>
    </source>
</evidence>
<dbReference type="EMBL" id="JAUEDM010000003">
    <property type="protein sequence ID" value="KAK3322218.1"/>
    <property type="molecule type" value="Genomic_DNA"/>
</dbReference>
<dbReference type="Pfam" id="PF05368">
    <property type="entry name" value="NmrA"/>
    <property type="match status" value="1"/>
</dbReference>
<evidence type="ECO:0000256" key="2">
    <source>
        <dbReference type="ARBA" id="ARBA00023002"/>
    </source>
</evidence>
<keyword evidence="1" id="KW-0521">NADP</keyword>
<evidence type="ECO:0000313" key="4">
    <source>
        <dbReference type="EMBL" id="KAK3322218.1"/>
    </source>
</evidence>
<dbReference type="Gene3D" id="3.40.50.720">
    <property type="entry name" value="NAD(P)-binding Rossmann-like Domain"/>
    <property type="match status" value="1"/>
</dbReference>
<name>A0AAE0M897_9PEZI</name>
<dbReference type="InterPro" id="IPR008030">
    <property type="entry name" value="NmrA-like"/>
</dbReference>
<dbReference type="AlphaFoldDB" id="A0AAE0M897"/>
<dbReference type="InterPro" id="IPR036291">
    <property type="entry name" value="NAD(P)-bd_dom_sf"/>
</dbReference>
<gene>
    <name evidence="4" type="ORF">B0H66DRAFT_638690</name>
</gene>
<feature type="domain" description="NmrA-like" evidence="3">
    <location>
        <begin position="85"/>
        <end position="245"/>
    </location>
</feature>
<reference evidence="4" key="2">
    <citation type="submission" date="2023-06" db="EMBL/GenBank/DDBJ databases">
        <authorList>
            <consortium name="Lawrence Berkeley National Laboratory"/>
            <person name="Haridas S."/>
            <person name="Hensen N."/>
            <person name="Bonometti L."/>
            <person name="Westerberg I."/>
            <person name="Brannstrom I.O."/>
            <person name="Guillou S."/>
            <person name="Cros-Aarteil S."/>
            <person name="Calhoun S."/>
            <person name="Kuo A."/>
            <person name="Mondo S."/>
            <person name="Pangilinan J."/>
            <person name="Riley R."/>
            <person name="Labutti K."/>
            <person name="Andreopoulos B."/>
            <person name="Lipzen A."/>
            <person name="Chen C."/>
            <person name="Yanf M."/>
            <person name="Daum C."/>
            <person name="Ng V."/>
            <person name="Clum A."/>
            <person name="Steindorff A."/>
            <person name="Ohm R."/>
            <person name="Martin F."/>
            <person name="Silar P."/>
            <person name="Natvig D."/>
            <person name="Lalanne C."/>
            <person name="Gautier V."/>
            <person name="Ament-Velasquez S.L."/>
            <person name="Kruys A."/>
            <person name="Hutchinson M.I."/>
            <person name="Powell A.J."/>
            <person name="Barry K."/>
            <person name="Miller A.N."/>
            <person name="Grigoriev I.V."/>
            <person name="Debuchy R."/>
            <person name="Gladieux P."/>
            <person name="Thoren M.H."/>
            <person name="Johannesson H."/>
        </authorList>
    </citation>
    <scope>NUCLEOTIDE SEQUENCE</scope>
    <source>
        <strain evidence="4">CBS 118394</strain>
    </source>
</reference>
<proteinExistence type="predicted"/>
<evidence type="ECO:0000259" key="3">
    <source>
        <dbReference type="Pfam" id="PF05368"/>
    </source>
</evidence>
<dbReference type="GO" id="GO:0016491">
    <property type="term" value="F:oxidoreductase activity"/>
    <property type="evidence" value="ECO:0007669"/>
    <property type="project" value="UniProtKB-KW"/>
</dbReference>
<keyword evidence="2" id="KW-0560">Oxidoreductase</keyword>
<reference evidence="4" key="1">
    <citation type="journal article" date="2023" name="Mol. Phylogenet. Evol.">
        <title>Genome-scale phylogeny and comparative genomics of the fungal order Sordariales.</title>
        <authorList>
            <person name="Hensen N."/>
            <person name="Bonometti L."/>
            <person name="Westerberg I."/>
            <person name="Brannstrom I.O."/>
            <person name="Guillou S."/>
            <person name="Cros-Aarteil S."/>
            <person name="Calhoun S."/>
            <person name="Haridas S."/>
            <person name="Kuo A."/>
            <person name="Mondo S."/>
            <person name="Pangilinan J."/>
            <person name="Riley R."/>
            <person name="LaButti K."/>
            <person name="Andreopoulos B."/>
            <person name="Lipzen A."/>
            <person name="Chen C."/>
            <person name="Yan M."/>
            <person name="Daum C."/>
            <person name="Ng V."/>
            <person name="Clum A."/>
            <person name="Steindorff A."/>
            <person name="Ohm R.A."/>
            <person name="Martin F."/>
            <person name="Silar P."/>
            <person name="Natvig D.O."/>
            <person name="Lalanne C."/>
            <person name="Gautier V."/>
            <person name="Ament-Velasquez S.L."/>
            <person name="Kruys A."/>
            <person name="Hutchinson M.I."/>
            <person name="Powell A.J."/>
            <person name="Barry K."/>
            <person name="Miller A.N."/>
            <person name="Grigoriev I.V."/>
            <person name="Debuchy R."/>
            <person name="Gladieux P."/>
            <person name="Hiltunen Thoren M."/>
            <person name="Johannesson H."/>
        </authorList>
    </citation>
    <scope>NUCLEOTIDE SEQUENCE</scope>
    <source>
        <strain evidence="4">CBS 118394</strain>
    </source>
</reference>